<proteinExistence type="predicted"/>
<keyword evidence="5 6" id="KW-0472">Membrane</keyword>
<evidence type="ECO:0000256" key="3">
    <source>
        <dbReference type="ARBA" id="ARBA00022692"/>
    </source>
</evidence>
<dbReference type="PANTHER" id="PTHR30213:SF1">
    <property type="entry name" value="INNER MEMBRANE PROTEIN YHJD"/>
    <property type="match status" value="1"/>
</dbReference>
<feature type="transmembrane region" description="Helical" evidence="6">
    <location>
        <begin position="113"/>
        <end position="134"/>
    </location>
</feature>
<keyword evidence="3 6" id="KW-0812">Transmembrane</keyword>
<sequence length="357" mass="38124">MPDRVKQWVMHLVEVCKALLARVRARFGLIDHGMKTQERYTVEQGNVFAASLTYRTVLALVPVIMVAFAIGGYVLASRPDVIASMQQSIVNSVPGDLGTQLNKIMTSAIESRATVGVIGLLAAAFTGIGWMTALRGALTQMWGGQPERNAVLSKVFDLGMFLLLGLAFLVTVAISALGDGRLLRPILSWVGLSGEGWVPYVVKIIAYVVSISASTVLFTVVLSKIPLVDLPFRRALIPGLVVAVVFEVVKAGAGIYFSSVTSSPAGVAFGPILGLMVISYLAARILLYASAWCATAAANEELQIPDQADATPPPVRLSPVYDVHPMPDPKTVLAGVGVGAIVGYLWRARRRDERLGP</sequence>
<keyword evidence="2" id="KW-1003">Cell membrane</keyword>
<reference evidence="7 8" key="1">
    <citation type="submission" date="2020-04" db="EMBL/GenBank/DDBJ databases">
        <title>Gordonia sp. nov. TBRC 11910.</title>
        <authorList>
            <person name="Suriyachadkun C."/>
        </authorList>
    </citation>
    <scope>NUCLEOTIDE SEQUENCE [LARGE SCALE GENOMIC DNA]</scope>
    <source>
        <strain evidence="7 8">TBRC 11910</strain>
    </source>
</reference>
<dbReference type="EMBL" id="JABBNB010000006">
    <property type="protein sequence ID" value="NMO01033.1"/>
    <property type="molecule type" value="Genomic_DNA"/>
</dbReference>
<evidence type="ECO:0000256" key="6">
    <source>
        <dbReference type="SAM" id="Phobius"/>
    </source>
</evidence>
<dbReference type="AlphaFoldDB" id="A0A848KX54"/>
<name>A0A848KX54_9ACTN</name>
<dbReference type="RefSeq" id="WP_170193542.1">
    <property type="nucleotide sequence ID" value="NZ_JABBNB010000006.1"/>
</dbReference>
<dbReference type="GO" id="GO:0005886">
    <property type="term" value="C:plasma membrane"/>
    <property type="evidence" value="ECO:0007669"/>
    <property type="project" value="UniProtKB-SubCell"/>
</dbReference>
<feature type="transmembrane region" description="Helical" evidence="6">
    <location>
        <begin position="235"/>
        <end position="257"/>
    </location>
</feature>
<dbReference type="InterPro" id="IPR017039">
    <property type="entry name" value="Virul_fac_BrkB"/>
</dbReference>
<comment type="caution">
    <text evidence="7">The sequence shown here is derived from an EMBL/GenBank/DDBJ whole genome shotgun (WGS) entry which is preliminary data.</text>
</comment>
<feature type="transmembrane region" description="Helical" evidence="6">
    <location>
        <begin position="155"/>
        <end position="177"/>
    </location>
</feature>
<organism evidence="7 8">
    <name type="scientific">Gordonia asplenii</name>
    <dbReference type="NCBI Taxonomy" id="2725283"/>
    <lineage>
        <taxon>Bacteria</taxon>
        <taxon>Bacillati</taxon>
        <taxon>Actinomycetota</taxon>
        <taxon>Actinomycetes</taxon>
        <taxon>Mycobacteriales</taxon>
        <taxon>Gordoniaceae</taxon>
        <taxon>Gordonia</taxon>
    </lineage>
</organism>
<evidence type="ECO:0000256" key="1">
    <source>
        <dbReference type="ARBA" id="ARBA00004651"/>
    </source>
</evidence>
<comment type="subcellular location">
    <subcellularLocation>
        <location evidence="1">Cell membrane</location>
        <topology evidence="1">Multi-pass membrane protein</topology>
    </subcellularLocation>
</comment>
<feature type="transmembrane region" description="Helical" evidence="6">
    <location>
        <begin position="197"/>
        <end position="223"/>
    </location>
</feature>
<keyword evidence="8" id="KW-1185">Reference proteome</keyword>
<feature type="transmembrane region" description="Helical" evidence="6">
    <location>
        <begin position="57"/>
        <end position="76"/>
    </location>
</feature>
<feature type="transmembrane region" description="Helical" evidence="6">
    <location>
        <begin position="263"/>
        <end position="283"/>
    </location>
</feature>
<dbReference type="Pfam" id="PF03631">
    <property type="entry name" value="Virul_fac_BrkB"/>
    <property type="match status" value="1"/>
</dbReference>
<gene>
    <name evidence="7" type="ORF">HH308_07370</name>
</gene>
<accession>A0A848KX54</accession>
<dbReference type="Proteomes" id="UP000550729">
    <property type="component" value="Unassembled WGS sequence"/>
</dbReference>
<dbReference type="PANTHER" id="PTHR30213">
    <property type="entry name" value="INNER MEMBRANE PROTEIN YHJD"/>
    <property type="match status" value="1"/>
</dbReference>
<evidence type="ECO:0000256" key="5">
    <source>
        <dbReference type="ARBA" id="ARBA00023136"/>
    </source>
</evidence>
<evidence type="ECO:0000313" key="7">
    <source>
        <dbReference type="EMBL" id="NMO01033.1"/>
    </source>
</evidence>
<protein>
    <submittedName>
        <fullName evidence="7">Inner membrane protein YhjD</fullName>
    </submittedName>
</protein>
<keyword evidence="4 6" id="KW-1133">Transmembrane helix</keyword>
<evidence type="ECO:0000256" key="4">
    <source>
        <dbReference type="ARBA" id="ARBA00022989"/>
    </source>
</evidence>
<evidence type="ECO:0000256" key="2">
    <source>
        <dbReference type="ARBA" id="ARBA00022475"/>
    </source>
</evidence>
<evidence type="ECO:0000313" key="8">
    <source>
        <dbReference type="Proteomes" id="UP000550729"/>
    </source>
</evidence>